<dbReference type="InterPro" id="IPR011257">
    <property type="entry name" value="DNA_glycosylase"/>
</dbReference>
<feature type="compositionally biased region" description="Polar residues" evidence="4">
    <location>
        <begin position="698"/>
        <end position="718"/>
    </location>
</feature>
<comment type="caution">
    <text evidence="6">The sequence shown here is derived from an EMBL/GenBank/DDBJ whole genome shotgun (WGS) entry which is preliminary data.</text>
</comment>
<evidence type="ECO:0000256" key="4">
    <source>
        <dbReference type="SAM" id="MobiDB-lite"/>
    </source>
</evidence>
<dbReference type="GO" id="GO:0006281">
    <property type="term" value="P:DNA repair"/>
    <property type="evidence" value="ECO:0007669"/>
    <property type="project" value="InterPro"/>
</dbReference>
<feature type="region of interest" description="Disordered" evidence="4">
    <location>
        <begin position="636"/>
        <end position="1120"/>
    </location>
</feature>
<dbReference type="PANTHER" id="PTHR15074">
    <property type="entry name" value="METHYL-CPG-BINDING PROTEIN"/>
    <property type="match status" value="1"/>
</dbReference>
<comment type="subcellular location">
    <subcellularLocation>
        <location evidence="1">Nucleus</location>
    </subcellularLocation>
</comment>
<dbReference type="Pfam" id="PF01429">
    <property type="entry name" value="MBD"/>
    <property type="match status" value="1"/>
</dbReference>
<dbReference type="SMART" id="SM00391">
    <property type="entry name" value="MBD"/>
    <property type="match status" value="1"/>
</dbReference>
<feature type="compositionally biased region" description="Basic and acidic residues" evidence="4">
    <location>
        <begin position="911"/>
        <end position="985"/>
    </location>
</feature>
<feature type="compositionally biased region" description="Acidic residues" evidence="4">
    <location>
        <begin position="300"/>
        <end position="309"/>
    </location>
</feature>
<feature type="compositionally biased region" description="Polar residues" evidence="4">
    <location>
        <begin position="368"/>
        <end position="382"/>
    </location>
</feature>
<dbReference type="Gene3D" id="3.30.890.10">
    <property type="entry name" value="Methyl-cpg-binding Protein 2, Chain A"/>
    <property type="match status" value="1"/>
</dbReference>
<keyword evidence="7" id="KW-1185">Reference proteome</keyword>
<evidence type="ECO:0000313" key="6">
    <source>
        <dbReference type="EMBL" id="CAL1526542.1"/>
    </source>
</evidence>
<dbReference type="EMBL" id="CAXITT010000006">
    <property type="protein sequence ID" value="CAL1526542.1"/>
    <property type="molecule type" value="Genomic_DNA"/>
</dbReference>
<feature type="compositionally biased region" description="Low complexity" evidence="4">
    <location>
        <begin position="851"/>
        <end position="862"/>
    </location>
</feature>
<gene>
    <name evidence="6" type="ORF">GSLYS_00000719001</name>
</gene>
<dbReference type="SUPFAM" id="SSF48150">
    <property type="entry name" value="DNA-glycosylase"/>
    <property type="match status" value="1"/>
</dbReference>
<keyword evidence="3" id="KW-0539">Nucleus</keyword>
<feature type="region of interest" description="Disordered" evidence="4">
    <location>
        <begin position="1"/>
        <end position="197"/>
    </location>
</feature>
<dbReference type="FunFam" id="1.10.340.30:FF:000042">
    <property type="entry name" value="Methyl-CpG-binding domain protein 4"/>
    <property type="match status" value="1"/>
</dbReference>
<dbReference type="GO" id="GO:0003824">
    <property type="term" value="F:catalytic activity"/>
    <property type="evidence" value="ECO:0007669"/>
    <property type="project" value="InterPro"/>
</dbReference>
<dbReference type="GO" id="GO:0005634">
    <property type="term" value="C:nucleus"/>
    <property type="evidence" value="ECO:0007669"/>
    <property type="project" value="UniProtKB-SubCell"/>
</dbReference>
<feature type="compositionally biased region" description="Polar residues" evidence="4">
    <location>
        <begin position="415"/>
        <end position="424"/>
    </location>
</feature>
<feature type="compositionally biased region" description="Basic and acidic residues" evidence="4">
    <location>
        <begin position="310"/>
        <end position="321"/>
    </location>
</feature>
<dbReference type="PANTHER" id="PTHR15074:SF0">
    <property type="entry name" value="METHYL-CPG-BINDING DOMAIN PROTEIN 4-LIKE PROTEIN"/>
    <property type="match status" value="1"/>
</dbReference>
<feature type="compositionally biased region" description="Basic and acidic residues" evidence="4">
    <location>
        <begin position="995"/>
        <end position="1023"/>
    </location>
</feature>
<evidence type="ECO:0000256" key="2">
    <source>
        <dbReference type="ARBA" id="ARBA00022553"/>
    </source>
</evidence>
<name>A0AAV2GYQ1_LYMST</name>
<feature type="compositionally biased region" description="Polar residues" evidence="4">
    <location>
        <begin position="796"/>
        <end position="809"/>
    </location>
</feature>
<dbReference type="InterPro" id="IPR001739">
    <property type="entry name" value="Methyl_CpG_DNA-bd"/>
</dbReference>
<feature type="compositionally biased region" description="Basic and acidic residues" evidence="4">
    <location>
        <begin position="34"/>
        <end position="46"/>
    </location>
</feature>
<feature type="compositionally biased region" description="Basic and acidic residues" evidence="4">
    <location>
        <begin position="68"/>
        <end position="80"/>
    </location>
</feature>
<feature type="compositionally biased region" description="Basic and acidic residues" evidence="4">
    <location>
        <begin position="244"/>
        <end position="260"/>
    </location>
</feature>
<evidence type="ECO:0000256" key="1">
    <source>
        <dbReference type="ARBA" id="ARBA00004123"/>
    </source>
</evidence>
<feature type="compositionally biased region" description="Polar residues" evidence="4">
    <location>
        <begin position="327"/>
        <end position="348"/>
    </location>
</feature>
<reference evidence="6 7" key="1">
    <citation type="submission" date="2024-04" db="EMBL/GenBank/DDBJ databases">
        <authorList>
            <consortium name="Genoscope - CEA"/>
            <person name="William W."/>
        </authorList>
    </citation>
    <scope>NUCLEOTIDE SEQUENCE [LARGE SCALE GENOMIC DNA]</scope>
</reference>
<dbReference type="SMART" id="SM00384">
    <property type="entry name" value="AT_hook"/>
    <property type="match status" value="5"/>
</dbReference>
<feature type="compositionally biased region" description="Polar residues" evidence="4">
    <location>
        <begin position="111"/>
        <end position="120"/>
    </location>
</feature>
<dbReference type="Proteomes" id="UP001497497">
    <property type="component" value="Unassembled WGS sequence"/>
</dbReference>
<dbReference type="InterPro" id="IPR017956">
    <property type="entry name" value="AT_hook_DNA-bd_motif"/>
</dbReference>
<feature type="domain" description="MBD" evidence="5">
    <location>
        <begin position="447"/>
        <end position="518"/>
    </location>
</feature>
<dbReference type="Gene3D" id="1.10.340.30">
    <property type="entry name" value="Hypothetical protein, domain 2"/>
    <property type="match status" value="1"/>
</dbReference>
<feature type="region of interest" description="Disordered" evidence="4">
    <location>
        <begin position="220"/>
        <end position="456"/>
    </location>
</feature>
<keyword evidence="2" id="KW-0597">Phosphoprotein</keyword>
<evidence type="ECO:0000313" key="7">
    <source>
        <dbReference type="Proteomes" id="UP001497497"/>
    </source>
</evidence>
<dbReference type="InterPro" id="IPR016177">
    <property type="entry name" value="DNA-bd_dom_sf"/>
</dbReference>
<feature type="compositionally biased region" description="Polar residues" evidence="4">
    <location>
        <begin position="738"/>
        <end position="760"/>
    </location>
</feature>
<feature type="compositionally biased region" description="Polar residues" evidence="4">
    <location>
        <begin position="1065"/>
        <end position="1075"/>
    </location>
</feature>
<dbReference type="PROSITE" id="PS50982">
    <property type="entry name" value="MBD"/>
    <property type="match status" value="1"/>
</dbReference>
<proteinExistence type="predicted"/>
<feature type="compositionally biased region" description="Basic residues" evidence="4">
    <location>
        <begin position="1083"/>
        <end position="1093"/>
    </location>
</feature>
<accession>A0AAV2GYQ1</accession>
<feature type="compositionally biased region" description="Low complexity" evidence="4">
    <location>
        <begin position="230"/>
        <end position="243"/>
    </location>
</feature>
<protein>
    <recommendedName>
        <fullName evidence="5">MBD domain-containing protein</fullName>
    </recommendedName>
</protein>
<feature type="compositionally biased region" description="Low complexity" evidence="4">
    <location>
        <begin position="279"/>
        <end position="291"/>
    </location>
</feature>
<dbReference type="GO" id="GO:0003677">
    <property type="term" value="F:DNA binding"/>
    <property type="evidence" value="ECO:0007669"/>
    <property type="project" value="InterPro"/>
</dbReference>
<dbReference type="PRINTS" id="PR00929">
    <property type="entry name" value="ATHOOK"/>
</dbReference>
<feature type="compositionally biased region" description="Basic residues" evidence="4">
    <location>
        <begin position="394"/>
        <end position="403"/>
    </location>
</feature>
<feature type="compositionally biased region" description="Basic and acidic residues" evidence="4">
    <location>
        <begin position="143"/>
        <end position="164"/>
    </location>
</feature>
<dbReference type="InterPro" id="IPR045138">
    <property type="entry name" value="MeCP2/MBD4"/>
</dbReference>
<feature type="compositionally biased region" description="Basic residues" evidence="4">
    <location>
        <begin position="1024"/>
        <end position="1033"/>
    </location>
</feature>
<evidence type="ECO:0000259" key="5">
    <source>
        <dbReference type="PROSITE" id="PS50982"/>
    </source>
</evidence>
<organism evidence="6 7">
    <name type="scientific">Lymnaea stagnalis</name>
    <name type="common">Great pond snail</name>
    <name type="synonym">Helix stagnalis</name>
    <dbReference type="NCBI Taxonomy" id="6523"/>
    <lineage>
        <taxon>Eukaryota</taxon>
        <taxon>Metazoa</taxon>
        <taxon>Spiralia</taxon>
        <taxon>Lophotrochozoa</taxon>
        <taxon>Mollusca</taxon>
        <taxon>Gastropoda</taxon>
        <taxon>Heterobranchia</taxon>
        <taxon>Euthyneura</taxon>
        <taxon>Panpulmonata</taxon>
        <taxon>Hygrophila</taxon>
        <taxon>Lymnaeoidea</taxon>
        <taxon>Lymnaeidae</taxon>
        <taxon>Lymnaea</taxon>
    </lineage>
</organism>
<sequence length="1359" mass="149347">METSDTQEAVMPAGDNTVSSESKVEKQAASTSEIVEHETMEDKLNDTELSQDDPECENISNGNDEQSEEKVAECEQEFKSEVTSVGSGKENIDSGDESLLEKSDFNDSELDSNAINTFENPTDKKHSLDSDQGPSPKATEGGDVERNESHGDDGSGSEQSKEIDVNSSAPSNLDKEDSQPDQEVTNECESNIKTHEKGAVIVNSESTSFAADAVNNEINKNLAGKDGSQTTETSADVSSATTDDSGKTPVDDEKLKKLESIAETENTKSPAMEREVNDSNENSTESNDNASISRPADASDSQEEGEGESSTEKVITERLEEPEGLDTQPTAIGESSQADQLELQSELSETQDDLTASAEMPSEDLASEDSQGSQEASVTNASKDSENVEEGLAPRKRQRKITSKLREMKEAMATETVTPVQTKNKTVRSKTKVVHSPAEVTPKSSPQTRPREESKDLANGWRIRAVQRMTGVSAGKYDIYYYSPDNKKLRSKTEILAMVERTGMELDMEMFEFRLVKLKEKGILDLVDLPETKTKFALPPKTPTGKKNLGGVKKAKSGFLNNKSLFKHTKLSITEGKDQVKVKSGGLFGKKSCATEAVEDKDQQPLQKLVIKMPFGSGFGKSKMSRKETSQICSYFAPTDGEGTESEEAKDLVGDDSGGPQFTAVVEKGKGQLKTGKQSAVTPSPKKRGKKSQDKVSLENSQDADIETTTSELVQTPVSKKRGRKPKVVSGTRPGKEATSSSMADGQDVDQSCTPESHVSQKGGKKPKLSSTPSAPAVLESEMFSELETSVDECAQDSSMASPSHNDSPVSHLPEKKKRGRPKTVTTKTLKPGTMVRLTPKPFVAPSRQEPAVQPVASAPAPLHTTPGKKKRGRPPKSSVTDTKNCGQGLESTGVPVKKMKLDTSTSLFEESSKPSPEDNLSESKEDILSDSKEDNLSKSKEDILSDSKEDNLSKGKEEILSDSKEDNLSKSKEDILSDSKEKILSKCNIDSPEDIGKRNEETNVEKSNQEVKAHEVKNEGKRKVGRPPKKKSLSLLKSTSPIDHSGDIATTEKATTDKTDGPSADQNANISLENKSALAASPKKRGRPKKSLGKSADKDVNSDLSKTPNESLPAERGREQMEEMTWEEYQLGLEQQTQIQQSFQHSVMPRKSLPFEDNENSLVEFLSVQNGINNKEPEEITAEMILSNCNSFNAKSKYFKKYGNLTRPKLRRDEKWIPPRSPFCLVQESLFHDPWKLLVATIFLNKTSGRQAIPTLWKFLNRWPTPELARCADEEEVADLLFPIGLNYTRAKTIIRFSNEFLTKKWTYPIELHGIGKYGNDSYRIFCINEWKQVEPTDHKLNDYHQWLLANAKRLGLS</sequence>
<evidence type="ECO:0000256" key="3">
    <source>
        <dbReference type="ARBA" id="ARBA00023242"/>
    </source>
</evidence>
<feature type="compositionally biased region" description="Acidic residues" evidence="4">
    <location>
        <begin position="783"/>
        <end position="795"/>
    </location>
</feature>
<dbReference type="SUPFAM" id="SSF54171">
    <property type="entry name" value="DNA-binding domain"/>
    <property type="match status" value="1"/>
</dbReference>